<dbReference type="GO" id="GO:0046061">
    <property type="term" value="P:dATP catabolic process"/>
    <property type="evidence" value="ECO:0007669"/>
    <property type="project" value="TreeGrafter"/>
</dbReference>
<dbReference type="InterPro" id="IPR004518">
    <property type="entry name" value="MazG-like_dom"/>
</dbReference>
<dbReference type="AlphaFoldDB" id="A0A2V5LXE6"/>
<evidence type="ECO:0000313" key="3">
    <source>
        <dbReference type="EMBL" id="PYI68447.1"/>
    </source>
</evidence>
<accession>A0A2V5LXE6</accession>
<dbReference type="GO" id="GO:0046076">
    <property type="term" value="P:dTTP catabolic process"/>
    <property type="evidence" value="ECO:0007669"/>
    <property type="project" value="TreeGrafter"/>
</dbReference>
<feature type="domain" description="NTP pyrophosphohydrolase MazG-like" evidence="2">
    <location>
        <begin position="42"/>
        <end position="117"/>
    </location>
</feature>
<dbReference type="Gene3D" id="1.10.287.1080">
    <property type="entry name" value="MazG-like"/>
    <property type="match status" value="2"/>
</dbReference>
<name>A0A2V5LXE6_9MICC</name>
<gene>
    <name evidence="3" type="ORF">CVV68_06480</name>
</gene>
<dbReference type="GO" id="GO:0046081">
    <property type="term" value="P:dUTP catabolic process"/>
    <property type="evidence" value="ECO:0007669"/>
    <property type="project" value="TreeGrafter"/>
</dbReference>
<dbReference type="EMBL" id="QJVD01000005">
    <property type="protein sequence ID" value="PYI68447.1"/>
    <property type="molecule type" value="Genomic_DNA"/>
</dbReference>
<feature type="region of interest" description="Disordered" evidence="1">
    <location>
        <begin position="204"/>
        <end position="236"/>
    </location>
</feature>
<dbReference type="RefSeq" id="WP_110500188.1">
    <property type="nucleotide sequence ID" value="NZ_QJVD01000005.1"/>
</dbReference>
<evidence type="ECO:0000259" key="2">
    <source>
        <dbReference type="Pfam" id="PF03819"/>
    </source>
</evidence>
<dbReference type="OrthoDB" id="9808939at2"/>
<keyword evidence="4" id="KW-1185">Reference proteome</keyword>
<comment type="caution">
    <text evidence="3">The sequence shown here is derived from an EMBL/GenBank/DDBJ whole genome shotgun (WGS) entry which is preliminary data.</text>
</comment>
<dbReference type="Proteomes" id="UP000247832">
    <property type="component" value="Unassembled WGS sequence"/>
</dbReference>
<feature type="compositionally biased region" description="Basic and acidic residues" evidence="1">
    <location>
        <begin position="209"/>
        <end position="226"/>
    </location>
</feature>
<sequence length="276" mass="29203">MTRTDPPEPSCGTAVGAAAAVERLAAVISELREHCLWTAALTHGSLITYLVEESYELADVVESPGALDVEALKGELGDILYQVMLHTRLQAEAGGFTLADVADHLREKLIRRNSHVFHPDGTLRDGFPDSIAEIERNYAAEKGRERSGSESVFDSLPASLPALALAAKTLERAEAADGHGERARRDQAAGGDLRAVGAGASLRAVGAGGDRDQDAVDPGDRTRRDPAAAANAPHSEDELGELLFDVVRAAQSRGLDAERALRSAVRHFQAAQTSAG</sequence>
<dbReference type="InterPro" id="IPR011551">
    <property type="entry name" value="NTP_PyrPHydrolase_MazG"/>
</dbReference>
<dbReference type="GO" id="GO:0006203">
    <property type="term" value="P:dGTP catabolic process"/>
    <property type="evidence" value="ECO:0007669"/>
    <property type="project" value="TreeGrafter"/>
</dbReference>
<dbReference type="GO" id="GO:0046047">
    <property type="term" value="P:TTP catabolic process"/>
    <property type="evidence" value="ECO:0007669"/>
    <property type="project" value="TreeGrafter"/>
</dbReference>
<proteinExistence type="predicted"/>
<protein>
    <submittedName>
        <fullName evidence="3">Nucleotide pyrophosphohydrolase</fullName>
    </submittedName>
</protein>
<organism evidence="3 4">
    <name type="scientific">Arthrobacter livingstonensis</name>
    <dbReference type="NCBI Taxonomy" id="670078"/>
    <lineage>
        <taxon>Bacteria</taxon>
        <taxon>Bacillati</taxon>
        <taxon>Actinomycetota</taxon>
        <taxon>Actinomycetes</taxon>
        <taxon>Micrococcales</taxon>
        <taxon>Micrococcaceae</taxon>
        <taxon>Arthrobacter</taxon>
    </lineage>
</organism>
<dbReference type="PANTHER" id="PTHR30522">
    <property type="entry name" value="NUCLEOSIDE TRIPHOSPHATE PYROPHOSPHOHYDROLASE"/>
    <property type="match status" value="1"/>
</dbReference>
<evidence type="ECO:0000313" key="4">
    <source>
        <dbReference type="Proteomes" id="UP000247832"/>
    </source>
</evidence>
<evidence type="ECO:0000256" key="1">
    <source>
        <dbReference type="SAM" id="MobiDB-lite"/>
    </source>
</evidence>
<reference evidence="3 4" key="1">
    <citation type="submission" date="2018-05" db="EMBL/GenBank/DDBJ databases">
        <title>Genetic diversity of glacier-inhabiting Cryobacterium bacteria in China and description of Cryobacterium mengkeensis sp. nov. and Arthrobacter glacialis sp. nov.</title>
        <authorList>
            <person name="Liu Q."/>
            <person name="Xin Y.-H."/>
        </authorList>
    </citation>
    <scope>NUCLEOTIDE SEQUENCE [LARGE SCALE GENOMIC DNA]</scope>
    <source>
        <strain evidence="3 4">LI2</strain>
    </source>
</reference>
<dbReference type="CDD" id="cd11528">
    <property type="entry name" value="NTP-PPase_MazG_Nterm"/>
    <property type="match status" value="1"/>
</dbReference>
<dbReference type="InterPro" id="IPR048015">
    <property type="entry name" value="NTP-PPase_MazG-like_N"/>
</dbReference>
<dbReference type="GO" id="GO:0046052">
    <property type="term" value="P:UTP catabolic process"/>
    <property type="evidence" value="ECO:0007669"/>
    <property type="project" value="TreeGrafter"/>
</dbReference>
<dbReference type="Pfam" id="PF03819">
    <property type="entry name" value="MazG"/>
    <property type="match status" value="1"/>
</dbReference>
<dbReference type="SUPFAM" id="SSF101386">
    <property type="entry name" value="all-alpha NTP pyrophosphatases"/>
    <property type="match status" value="1"/>
</dbReference>
<dbReference type="GO" id="GO:0047429">
    <property type="term" value="F:nucleoside triphosphate diphosphatase activity"/>
    <property type="evidence" value="ECO:0007669"/>
    <property type="project" value="TreeGrafter"/>
</dbReference>
<keyword evidence="3" id="KW-0378">Hydrolase</keyword>
<dbReference type="PANTHER" id="PTHR30522:SF0">
    <property type="entry name" value="NUCLEOSIDE TRIPHOSPHATE PYROPHOSPHOHYDROLASE"/>
    <property type="match status" value="1"/>
</dbReference>